<evidence type="ECO:0000313" key="1">
    <source>
        <dbReference type="EMBL" id="TFK63208.1"/>
    </source>
</evidence>
<reference evidence="1 2" key="1">
    <citation type="journal article" date="2019" name="Nat. Ecol. Evol.">
        <title>Megaphylogeny resolves global patterns of mushroom evolution.</title>
        <authorList>
            <person name="Varga T."/>
            <person name="Krizsan K."/>
            <person name="Foldi C."/>
            <person name="Dima B."/>
            <person name="Sanchez-Garcia M."/>
            <person name="Sanchez-Ramirez S."/>
            <person name="Szollosi G.J."/>
            <person name="Szarkandi J.G."/>
            <person name="Papp V."/>
            <person name="Albert L."/>
            <person name="Andreopoulos W."/>
            <person name="Angelini C."/>
            <person name="Antonin V."/>
            <person name="Barry K.W."/>
            <person name="Bougher N.L."/>
            <person name="Buchanan P."/>
            <person name="Buyck B."/>
            <person name="Bense V."/>
            <person name="Catcheside P."/>
            <person name="Chovatia M."/>
            <person name="Cooper J."/>
            <person name="Damon W."/>
            <person name="Desjardin D."/>
            <person name="Finy P."/>
            <person name="Geml J."/>
            <person name="Haridas S."/>
            <person name="Hughes K."/>
            <person name="Justo A."/>
            <person name="Karasinski D."/>
            <person name="Kautmanova I."/>
            <person name="Kiss B."/>
            <person name="Kocsube S."/>
            <person name="Kotiranta H."/>
            <person name="LaButti K.M."/>
            <person name="Lechner B.E."/>
            <person name="Liimatainen K."/>
            <person name="Lipzen A."/>
            <person name="Lukacs Z."/>
            <person name="Mihaltcheva S."/>
            <person name="Morgado L.N."/>
            <person name="Niskanen T."/>
            <person name="Noordeloos M.E."/>
            <person name="Ohm R.A."/>
            <person name="Ortiz-Santana B."/>
            <person name="Ovrebo C."/>
            <person name="Racz N."/>
            <person name="Riley R."/>
            <person name="Savchenko A."/>
            <person name="Shiryaev A."/>
            <person name="Soop K."/>
            <person name="Spirin V."/>
            <person name="Szebenyi C."/>
            <person name="Tomsovsky M."/>
            <person name="Tulloss R.E."/>
            <person name="Uehling J."/>
            <person name="Grigoriev I.V."/>
            <person name="Vagvolgyi C."/>
            <person name="Papp T."/>
            <person name="Martin F.M."/>
            <person name="Miettinen O."/>
            <person name="Hibbett D.S."/>
            <person name="Nagy L.G."/>
        </authorList>
    </citation>
    <scope>NUCLEOTIDE SEQUENCE [LARGE SCALE GENOMIC DNA]</scope>
    <source>
        <strain evidence="1 2">NL-1719</strain>
    </source>
</reference>
<dbReference type="Proteomes" id="UP000308600">
    <property type="component" value="Unassembled WGS sequence"/>
</dbReference>
<evidence type="ECO:0000313" key="2">
    <source>
        <dbReference type="Proteomes" id="UP000308600"/>
    </source>
</evidence>
<keyword evidence="2" id="KW-1185">Reference proteome</keyword>
<accession>A0ACD3AC38</accession>
<proteinExistence type="predicted"/>
<sequence>MYDGYRLVHTATEDLQTFTVVGVVRWIDLHCDRFGTSHGSSLKGVRARARARYTLSLESPKDDTQKQAFATATSNLLELQQTSSEPSSPSARGVVANQLGPPVLKFEKDVFNEYFGEERLWVWDERGFDVSQEQANDILEGSLVKVTFRLEKKIGVRRDVVTGELVRVDVLKRALGGGILP</sequence>
<dbReference type="EMBL" id="ML208534">
    <property type="protein sequence ID" value="TFK63208.1"/>
    <property type="molecule type" value="Genomic_DNA"/>
</dbReference>
<name>A0ACD3AC38_9AGAR</name>
<gene>
    <name evidence="1" type="ORF">BDN72DRAFT_862272</name>
</gene>
<organism evidence="1 2">
    <name type="scientific">Pluteus cervinus</name>
    <dbReference type="NCBI Taxonomy" id="181527"/>
    <lineage>
        <taxon>Eukaryota</taxon>
        <taxon>Fungi</taxon>
        <taxon>Dikarya</taxon>
        <taxon>Basidiomycota</taxon>
        <taxon>Agaricomycotina</taxon>
        <taxon>Agaricomycetes</taxon>
        <taxon>Agaricomycetidae</taxon>
        <taxon>Agaricales</taxon>
        <taxon>Pluteineae</taxon>
        <taxon>Pluteaceae</taxon>
        <taxon>Pluteus</taxon>
    </lineage>
</organism>
<protein>
    <submittedName>
        <fullName evidence="1">Uncharacterized protein</fullName>
    </submittedName>
</protein>